<evidence type="ECO:0000259" key="2">
    <source>
        <dbReference type="Pfam" id="PF07000"/>
    </source>
</evidence>
<reference evidence="4" key="1">
    <citation type="journal article" date="2014" name="PLoS ONE">
        <title>Transcriptome-Based Identification of ABC Transporters in the Western Tarnished Plant Bug Lygus hesperus.</title>
        <authorList>
            <person name="Hull J.J."/>
            <person name="Chaney K."/>
            <person name="Geib S.M."/>
            <person name="Fabrick J.A."/>
            <person name="Brent C.S."/>
            <person name="Walsh D."/>
            <person name="Lavine L.C."/>
        </authorList>
    </citation>
    <scope>NUCLEOTIDE SEQUENCE</scope>
</reference>
<dbReference type="PANTHER" id="PTHR13379:SF0">
    <property type="entry name" value="UPF0415 PROTEIN C7ORF25"/>
    <property type="match status" value="1"/>
</dbReference>
<dbReference type="EMBL" id="GBHO01019762">
    <property type="protein sequence ID" value="JAG23842.1"/>
    <property type="molecule type" value="Transcribed_RNA"/>
</dbReference>
<feature type="domain" description="DUF1308" evidence="2">
    <location>
        <begin position="218"/>
        <end position="373"/>
    </location>
</feature>
<dbReference type="Pfam" id="PF18474">
    <property type="entry name" value="DUF5614"/>
    <property type="match status" value="1"/>
</dbReference>
<proteinExistence type="inferred from homology"/>
<comment type="similarity">
    <text evidence="1">Belongs to the UPF0415 family.</text>
</comment>
<reference evidence="6" key="3">
    <citation type="submission" date="2014-09" db="EMBL/GenBank/DDBJ databases">
        <authorList>
            <person name="Magalhaes I.L.F."/>
            <person name="Oliveira U."/>
            <person name="Santos F.R."/>
            <person name="Vidigal T.H.D.A."/>
            <person name="Brescovit A.D."/>
            <person name="Santos A.J."/>
        </authorList>
    </citation>
    <scope>NUCLEOTIDE SEQUENCE</scope>
</reference>
<accession>A0A0A9XSZ0</accession>
<dbReference type="Pfam" id="PF07000">
    <property type="entry name" value="DUF1308"/>
    <property type="match status" value="1"/>
</dbReference>
<evidence type="ECO:0000313" key="5">
    <source>
        <dbReference type="EMBL" id="JAG23843.1"/>
    </source>
</evidence>
<dbReference type="InterPro" id="IPR041076">
    <property type="entry name" value="DUF5614"/>
</dbReference>
<evidence type="ECO:0008006" key="7">
    <source>
        <dbReference type="Google" id="ProtNLM"/>
    </source>
</evidence>
<sequence>MCDIPSVLEVEFNSKRDLALSLLDDLTAIESTGVKGVSKLKSKIKQELVFLNKVRDAGNLKKEHLACSNIHHYSALLSYIKQSENCVSLLETFNFVEEETGKKKICVDVVSQGKLKWTKVIARNPKALLQILKGEGEYLQKSVMDHASEYLACAEQNLVLFRPPVVEFHFACGLEKEVSDVLENIGVQVSGNVIDSENNSLVPCRTADTLSPDTINKLNLGVTAMVAYVSALTNGNCHVNLKGKVLSQQAEWERVRPVKPVLDRYFEGRKLYACKTAVDTFRAIVDAIGGPSEKVRAYELLERVCVVDDVPCSTLPVGGQIKPRSLVIFGTGQAIHAITVTANTSFVRAAQQQGVRFDVLFHEARALTERKEIH</sequence>
<protein>
    <recommendedName>
        <fullName evidence="7">DUF1308 domain-containing protein</fullName>
    </recommendedName>
</protein>
<evidence type="ECO:0000313" key="6">
    <source>
        <dbReference type="EMBL" id="JAG51143.1"/>
    </source>
</evidence>
<dbReference type="EMBL" id="GBHO01019761">
    <property type="protein sequence ID" value="JAG23843.1"/>
    <property type="molecule type" value="Transcribed_RNA"/>
</dbReference>
<name>A0A0A9XSZ0_LYGHE</name>
<evidence type="ECO:0000259" key="3">
    <source>
        <dbReference type="Pfam" id="PF18474"/>
    </source>
</evidence>
<dbReference type="InterPro" id="IPR010733">
    <property type="entry name" value="DUF1308"/>
</dbReference>
<evidence type="ECO:0000256" key="1">
    <source>
        <dbReference type="ARBA" id="ARBA00006588"/>
    </source>
</evidence>
<dbReference type="AlphaFoldDB" id="A0A0A9XSZ0"/>
<gene>
    <name evidence="5" type="ORF">CM83_47672</name>
    <name evidence="4" type="ORF">CM83_47674</name>
</gene>
<organism evidence="4">
    <name type="scientific">Lygus hesperus</name>
    <name type="common">Western plant bug</name>
    <dbReference type="NCBI Taxonomy" id="30085"/>
    <lineage>
        <taxon>Eukaryota</taxon>
        <taxon>Metazoa</taxon>
        <taxon>Ecdysozoa</taxon>
        <taxon>Arthropoda</taxon>
        <taxon>Hexapoda</taxon>
        <taxon>Insecta</taxon>
        <taxon>Pterygota</taxon>
        <taxon>Neoptera</taxon>
        <taxon>Paraneoptera</taxon>
        <taxon>Hemiptera</taxon>
        <taxon>Heteroptera</taxon>
        <taxon>Panheteroptera</taxon>
        <taxon>Cimicomorpha</taxon>
        <taxon>Miridae</taxon>
        <taxon>Mirini</taxon>
        <taxon>Lygus</taxon>
    </lineage>
</organism>
<dbReference type="EMBL" id="GBRD01014683">
    <property type="protein sequence ID" value="JAG51143.1"/>
    <property type="molecule type" value="Transcribed_RNA"/>
</dbReference>
<feature type="domain" description="DUF5614" evidence="3">
    <location>
        <begin position="21"/>
        <end position="198"/>
    </location>
</feature>
<dbReference type="PANTHER" id="PTHR13379">
    <property type="entry name" value="UNCHARACTERIZED DUF1308"/>
    <property type="match status" value="1"/>
</dbReference>
<reference evidence="4" key="2">
    <citation type="submission" date="2014-07" db="EMBL/GenBank/DDBJ databases">
        <authorList>
            <person name="Hull J."/>
        </authorList>
    </citation>
    <scope>NUCLEOTIDE SEQUENCE</scope>
</reference>
<evidence type="ECO:0000313" key="4">
    <source>
        <dbReference type="EMBL" id="JAG23842.1"/>
    </source>
</evidence>